<comment type="caution">
    <text evidence="4">The sequence shown here is derived from an EMBL/GenBank/DDBJ whole genome shotgun (WGS) entry which is preliminary data.</text>
</comment>
<organism evidence="4 5">
    <name type="scientific">Pelagomonas calceolata</name>
    <dbReference type="NCBI Taxonomy" id="35677"/>
    <lineage>
        <taxon>Eukaryota</taxon>
        <taxon>Sar</taxon>
        <taxon>Stramenopiles</taxon>
        <taxon>Ochrophyta</taxon>
        <taxon>Pelagophyceae</taxon>
        <taxon>Pelagomonadales</taxon>
        <taxon>Pelagomonadaceae</taxon>
        <taxon>Pelagomonas</taxon>
    </lineage>
</organism>
<dbReference type="EMBL" id="CAKKNE010000006">
    <property type="protein sequence ID" value="CAH0379017.1"/>
    <property type="molecule type" value="Genomic_DNA"/>
</dbReference>
<keyword evidence="5" id="KW-1185">Reference proteome</keyword>
<dbReference type="InterPro" id="IPR035992">
    <property type="entry name" value="Ricin_B-like_lectins"/>
</dbReference>
<feature type="transmembrane region" description="Helical" evidence="2">
    <location>
        <begin position="26"/>
        <end position="44"/>
    </location>
</feature>
<sequence>MSNSYSTIPAAVESPLNDKPKPQGKLVASVAAICLLSAVVGSAAPSVASKAYNLATVSPEKVQFKLAYSPQWCLGVHNHKKYAAGSPLVLYTCMGEGNTQGQEFTYEVKNDKARIMYKNLCASNWGAYPDSANKRVVLKTCDWNDPEQDIMWYKGMDSNLKMASLKGDLCVDATALRKESSITGQKCIKSRQQKWKIQKL</sequence>
<feature type="domain" description="Ricin B lectin" evidence="3">
    <location>
        <begin position="70"/>
        <end position="195"/>
    </location>
</feature>
<dbReference type="SUPFAM" id="SSF50370">
    <property type="entry name" value="Ricin B-like lectins"/>
    <property type="match status" value="1"/>
</dbReference>
<evidence type="ECO:0000256" key="1">
    <source>
        <dbReference type="SAM" id="MobiDB-lite"/>
    </source>
</evidence>
<protein>
    <recommendedName>
        <fullName evidence="3">Ricin B lectin domain-containing protein</fullName>
    </recommendedName>
</protein>
<name>A0A8J2T224_9STRA</name>
<reference evidence="4" key="1">
    <citation type="submission" date="2021-11" db="EMBL/GenBank/DDBJ databases">
        <authorList>
            <consortium name="Genoscope - CEA"/>
            <person name="William W."/>
        </authorList>
    </citation>
    <scope>NUCLEOTIDE SEQUENCE</scope>
</reference>
<dbReference type="InterPro" id="IPR000772">
    <property type="entry name" value="Ricin_B_lectin"/>
</dbReference>
<dbReference type="Gene3D" id="2.80.10.50">
    <property type="match status" value="1"/>
</dbReference>
<proteinExistence type="predicted"/>
<accession>A0A8J2T224</accession>
<keyword evidence="2" id="KW-1133">Transmembrane helix</keyword>
<feature type="region of interest" description="Disordered" evidence="1">
    <location>
        <begin position="1"/>
        <end position="21"/>
    </location>
</feature>
<keyword evidence="2" id="KW-0472">Membrane</keyword>
<gene>
    <name evidence="4" type="ORF">PECAL_6P06200</name>
</gene>
<evidence type="ECO:0000256" key="2">
    <source>
        <dbReference type="SAM" id="Phobius"/>
    </source>
</evidence>
<dbReference type="PROSITE" id="PS50231">
    <property type="entry name" value="RICIN_B_LECTIN"/>
    <property type="match status" value="1"/>
</dbReference>
<evidence type="ECO:0000313" key="5">
    <source>
        <dbReference type="Proteomes" id="UP000789595"/>
    </source>
</evidence>
<dbReference type="Proteomes" id="UP000789595">
    <property type="component" value="Unassembled WGS sequence"/>
</dbReference>
<evidence type="ECO:0000313" key="4">
    <source>
        <dbReference type="EMBL" id="CAH0379017.1"/>
    </source>
</evidence>
<evidence type="ECO:0000259" key="3">
    <source>
        <dbReference type="Pfam" id="PF00652"/>
    </source>
</evidence>
<dbReference type="Pfam" id="PF00652">
    <property type="entry name" value="Ricin_B_lectin"/>
    <property type="match status" value="1"/>
</dbReference>
<keyword evidence="2" id="KW-0812">Transmembrane</keyword>
<dbReference type="AlphaFoldDB" id="A0A8J2T224"/>